<dbReference type="EMBL" id="JAEDAH010000042">
    <property type="protein sequence ID" value="MCA6063627.1"/>
    <property type="molecule type" value="Genomic_DNA"/>
</dbReference>
<feature type="binding site" evidence="7">
    <location>
        <begin position="156"/>
        <end position="157"/>
    </location>
    <ligand>
        <name>UDP-N-acetyl-alpha-D-muramoyl-L-alanyl-D-glutamate</name>
        <dbReference type="ChEBI" id="CHEBI:83900"/>
    </ligand>
</feature>
<comment type="catalytic activity">
    <reaction evidence="7">
        <text>UDP-N-acetyl-alpha-D-muramoyl-L-alanyl-D-glutamate + meso-2,6-diaminopimelate + ATP = UDP-N-acetyl-alpha-D-muramoyl-L-alanyl-gamma-D-glutamyl-meso-2,6-diaminopimelate + ADP + phosphate + H(+)</text>
        <dbReference type="Rhea" id="RHEA:23676"/>
        <dbReference type="ChEBI" id="CHEBI:15378"/>
        <dbReference type="ChEBI" id="CHEBI:30616"/>
        <dbReference type="ChEBI" id="CHEBI:43474"/>
        <dbReference type="ChEBI" id="CHEBI:57791"/>
        <dbReference type="ChEBI" id="CHEBI:83900"/>
        <dbReference type="ChEBI" id="CHEBI:83905"/>
        <dbReference type="ChEBI" id="CHEBI:456216"/>
        <dbReference type="EC" id="6.3.2.13"/>
    </reaction>
</comment>
<dbReference type="InterPro" id="IPR036565">
    <property type="entry name" value="Mur-like_cat_sf"/>
</dbReference>
<dbReference type="NCBIfam" id="NF001126">
    <property type="entry name" value="PRK00139.1-4"/>
    <property type="match status" value="1"/>
</dbReference>
<gene>
    <name evidence="7" type="primary">murE</name>
    <name evidence="12" type="ORF">I9W95_08400</name>
</gene>
<comment type="similarity">
    <text evidence="1 7">Belongs to the MurCDEF family. MurE subfamily.</text>
</comment>
<dbReference type="HAMAP" id="MF_00208">
    <property type="entry name" value="MurE"/>
    <property type="match status" value="1"/>
</dbReference>
<dbReference type="Proteomes" id="UP000714380">
    <property type="component" value="Unassembled WGS sequence"/>
</dbReference>
<evidence type="ECO:0000256" key="7">
    <source>
        <dbReference type="HAMAP-Rule" id="MF_00208"/>
    </source>
</evidence>
<keyword evidence="3 7" id="KW-0133">Cell shape</keyword>
<dbReference type="EC" id="6.3.2.13" evidence="7"/>
<dbReference type="Gene3D" id="3.90.190.20">
    <property type="entry name" value="Mur ligase, C-terminal domain"/>
    <property type="match status" value="1"/>
</dbReference>
<organism evidence="12 13">
    <name type="scientific">Thalassolituus marinus</name>
    <dbReference type="NCBI Taxonomy" id="671053"/>
    <lineage>
        <taxon>Bacteria</taxon>
        <taxon>Pseudomonadati</taxon>
        <taxon>Pseudomonadota</taxon>
        <taxon>Gammaproteobacteria</taxon>
        <taxon>Oceanospirillales</taxon>
        <taxon>Oceanospirillaceae</taxon>
        <taxon>Thalassolituus</taxon>
    </lineage>
</organism>
<comment type="function">
    <text evidence="7">Catalyzes the addition of meso-diaminopimelic acid to the nucleotide precursor UDP-N-acetylmuramoyl-L-alanyl-D-glutamate (UMAG) in the biosynthesis of bacterial cell-wall peptidoglycan.</text>
</comment>
<proteinExistence type="inferred from homology"/>
<keyword evidence="4 7" id="KW-0573">Peptidoglycan synthesis</keyword>
<comment type="PTM">
    <text evidence="7">Carboxylation is probably crucial for Mg(2+) binding and, consequently, for the gamma-phosphate positioning of ATP.</text>
</comment>
<comment type="pathway">
    <text evidence="7 8">Cell wall biogenesis; peptidoglycan biosynthesis.</text>
</comment>
<dbReference type="NCBIfam" id="TIGR01085">
    <property type="entry name" value="murE"/>
    <property type="match status" value="1"/>
</dbReference>
<dbReference type="InterPro" id="IPR035911">
    <property type="entry name" value="MurE/MurF_N"/>
</dbReference>
<evidence type="ECO:0000256" key="5">
    <source>
        <dbReference type="ARBA" id="ARBA00023306"/>
    </source>
</evidence>
<feature type="binding site" evidence="7">
    <location>
        <position position="155"/>
    </location>
    <ligand>
        <name>UDP-N-acetyl-alpha-D-muramoyl-L-alanyl-D-glutamate</name>
        <dbReference type="ChEBI" id="CHEBI:83900"/>
    </ligand>
</feature>
<comment type="subcellular location">
    <subcellularLocation>
        <location evidence="7 8">Cytoplasm</location>
    </subcellularLocation>
</comment>
<dbReference type="InterPro" id="IPR036615">
    <property type="entry name" value="Mur_ligase_C_dom_sf"/>
</dbReference>
<evidence type="ECO:0000256" key="3">
    <source>
        <dbReference type="ARBA" id="ARBA00022960"/>
    </source>
</evidence>
<keyword evidence="7" id="KW-0547">Nucleotide-binding</keyword>
<keyword evidence="13" id="KW-1185">Reference proteome</keyword>
<evidence type="ECO:0000313" key="12">
    <source>
        <dbReference type="EMBL" id="MCA6063627.1"/>
    </source>
</evidence>
<name>A0ABS7ZPL4_9GAMM</name>
<dbReference type="Pfam" id="PF01225">
    <property type="entry name" value="Mur_ligase"/>
    <property type="match status" value="1"/>
</dbReference>
<evidence type="ECO:0000256" key="4">
    <source>
        <dbReference type="ARBA" id="ARBA00022984"/>
    </source>
</evidence>
<feature type="domain" description="Mur ligase N-terminal catalytic" evidence="9">
    <location>
        <begin position="23"/>
        <end position="68"/>
    </location>
</feature>
<feature type="domain" description="Mur ligase central" evidence="11">
    <location>
        <begin position="112"/>
        <end position="312"/>
    </location>
</feature>
<dbReference type="SUPFAM" id="SSF63418">
    <property type="entry name" value="MurE/MurF N-terminal domain"/>
    <property type="match status" value="1"/>
</dbReference>
<dbReference type="InterPro" id="IPR013221">
    <property type="entry name" value="Mur_ligase_cen"/>
</dbReference>
<comment type="caution">
    <text evidence="12">The sequence shown here is derived from an EMBL/GenBank/DDBJ whole genome shotgun (WGS) entry which is preliminary data.</text>
</comment>
<evidence type="ECO:0000259" key="11">
    <source>
        <dbReference type="Pfam" id="PF08245"/>
    </source>
</evidence>
<evidence type="ECO:0000256" key="2">
    <source>
        <dbReference type="ARBA" id="ARBA00022618"/>
    </source>
</evidence>
<reference evidence="12 13" key="1">
    <citation type="submission" date="2020-12" db="EMBL/GenBank/DDBJ databases">
        <title>Novel Thalassolituus-related marine hydrocarbonoclastic bacteria mediated algae-derived hydrocarbons mineralization in twilight zone of the northern South China Sea.</title>
        <authorList>
            <person name="Dong C."/>
        </authorList>
    </citation>
    <scope>NUCLEOTIDE SEQUENCE [LARGE SCALE GENOMIC DNA]</scope>
    <source>
        <strain evidence="12 13">IMCC1826</strain>
    </source>
</reference>
<feature type="binding site" evidence="7">
    <location>
        <begin position="114"/>
        <end position="120"/>
    </location>
    <ligand>
        <name>ATP</name>
        <dbReference type="ChEBI" id="CHEBI:30616"/>
    </ligand>
</feature>
<sequence length="492" mass="53541">MKLSQIVMPEMFMPPEWDKDFNHLVVDSRDVQPGDVFIARQGSAAHGNDHIADAVKRGAVAVLAEGDAMNFRCEWNEKGTTIPVFTAPEVSDCLTVWLHRRYDITDMKLIAVTGTNGKSSVTQYIAQLATAVGQRCGVIGTLGNGCWPELQSTRNTTPDLSVVLRQLHEMREQGVNLAALEVSSHGLSQQRVAGMAFDVAILTNLTQDHLDYHGTMEDYFAAKRALFTDFGISAAFICDGDEYGQRLLNDKAITADIYSYGKRADSRIRYDIRSYSRQGIIADLATPWGVATLALPLIGEFNLANVTAAVSALTVLGFDFSALTEAAAQLSPVNGRMELYVQAGQPMAVIDFAHTPDALRNVLQALQPWQQQLVCVFGCGGDRDRSKRPLMAQTAQQLADMVWLTDDNPRTEDPQQIFSDALAGAPDINTEHDREAAIRSAISAAESDAIVLIAGKGHENYQDVMGIKTEYSDASVLSKLGYRKASAGGAHA</sequence>
<dbReference type="RefSeq" id="WP_225673807.1">
    <property type="nucleotide sequence ID" value="NZ_JAEDAH010000042.1"/>
</dbReference>
<keyword evidence="2 7" id="KW-0132">Cell division</keyword>
<keyword evidence="7 12" id="KW-0436">Ligase</keyword>
<feature type="binding site" evidence="7">
    <location>
        <position position="191"/>
    </location>
    <ligand>
        <name>UDP-N-acetyl-alpha-D-muramoyl-L-alanyl-D-glutamate</name>
        <dbReference type="ChEBI" id="CHEBI:83900"/>
    </ligand>
</feature>
<keyword evidence="7" id="KW-0067">ATP-binding</keyword>
<feature type="binding site" evidence="7">
    <location>
        <position position="189"/>
    </location>
    <ligand>
        <name>UDP-N-acetyl-alpha-D-muramoyl-L-alanyl-D-glutamate</name>
        <dbReference type="ChEBI" id="CHEBI:83900"/>
    </ligand>
</feature>
<feature type="binding site" evidence="7">
    <location>
        <position position="383"/>
    </location>
    <ligand>
        <name>meso-2,6-diaminopimelate</name>
        <dbReference type="ChEBI" id="CHEBI:57791"/>
    </ligand>
</feature>
<evidence type="ECO:0000259" key="9">
    <source>
        <dbReference type="Pfam" id="PF01225"/>
    </source>
</evidence>
<dbReference type="SUPFAM" id="SSF53244">
    <property type="entry name" value="MurD-like peptide ligases, peptide-binding domain"/>
    <property type="match status" value="1"/>
</dbReference>
<comment type="caution">
    <text evidence="7">Lacks conserved residue(s) required for the propagation of feature annotation.</text>
</comment>
<keyword evidence="5 7" id="KW-0131">Cell cycle</keyword>
<dbReference type="Gene3D" id="3.40.1190.10">
    <property type="entry name" value="Mur-like, catalytic domain"/>
    <property type="match status" value="1"/>
</dbReference>
<feature type="binding site" evidence="7">
    <location>
        <position position="28"/>
    </location>
    <ligand>
        <name>UDP-N-acetyl-alpha-D-muramoyl-L-alanyl-D-glutamate</name>
        <dbReference type="ChEBI" id="CHEBI:83900"/>
    </ligand>
</feature>
<protein>
    <recommendedName>
        <fullName evidence="7">UDP-N-acetylmuramoyl-L-alanyl-D-glutamate--2,6-diaminopimelate ligase</fullName>
        <ecNumber evidence="7">6.3.2.13</ecNumber>
    </recommendedName>
    <alternativeName>
        <fullName evidence="7">Meso-A2pm-adding enzyme</fullName>
    </alternativeName>
    <alternativeName>
        <fullName evidence="7">Meso-diaminopimelate-adding enzyme</fullName>
    </alternativeName>
    <alternativeName>
        <fullName evidence="7">UDP-MurNAc-L-Ala-D-Glu:meso-diaminopimelate ligase</fullName>
    </alternativeName>
    <alternativeName>
        <fullName evidence="7">UDP-MurNAc-tripeptide synthetase</fullName>
    </alternativeName>
    <alternativeName>
        <fullName evidence="7">UDP-N-acetylmuramyl-tripeptide synthetase</fullName>
    </alternativeName>
</protein>
<accession>A0ABS7ZPL4</accession>
<dbReference type="Pfam" id="PF02875">
    <property type="entry name" value="Mur_ligase_C"/>
    <property type="match status" value="1"/>
</dbReference>
<comment type="cofactor">
    <cofactor evidence="7">
        <name>Mg(2+)</name>
        <dbReference type="ChEBI" id="CHEBI:18420"/>
    </cofactor>
</comment>
<evidence type="ECO:0000256" key="8">
    <source>
        <dbReference type="RuleBase" id="RU004135"/>
    </source>
</evidence>
<dbReference type="InterPro" id="IPR000713">
    <property type="entry name" value="Mur_ligase_N"/>
</dbReference>
<feature type="binding site" evidence="7">
    <location>
        <begin position="407"/>
        <end position="410"/>
    </location>
    <ligand>
        <name>meso-2,6-diaminopimelate</name>
        <dbReference type="ChEBI" id="CHEBI:57791"/>
    </ligand>
</feature>
<feature type="binding site" evidence="7">
    <location>
        <position position="455"/>
    </location>
    <ligand>
        <name>meso-2,6-diaminopimelate</name>
        <dbReference type="ChEBI" id="CHEBI:57791"/>
    </ligand>
</feature>
<evidence type="ECO:0000313" key="13">
    <source>
        <dbReference type="Proteomes" id="UP000714380"/>
    </source>
</evidence>
<keyword evidence="6 7" id="KW-0961">Cell wall biogenesis/degradation</keyword>
<feature type="binding site" evidence="7">
    <location>
        <position position="183"/>
    </location>
    <ligand>
        <name>UDP-N-acetyl-alpha-D-muramoyl-L-alanyl-D-glutamate</name>
        <dbReference type="ChEBI" id="CHEBI:83900"/>
    </ligand>
</feature>
<dbReference type="Pfam" id="PF08245">
    <property type="entry name" value="Mur_ligase_M"/>
    <property type="match status" value="1"/>
</dbReference>
<dbReference type="PANTHER" id="PTHR23135:SF4">
    <property type="entry name" value="UDP-N-ACETYLMURAMOYL-L-ALANYL-D-GLUTAMATE--2,6-DIAMINOPIMELATE LIGASE MURE HOMOLOG, CHLOROPLASTIC"/>
    <property type="match status" value="1"/>
</dbReference>
<feature type="domain" description="Mur ligase C-terminal" evidence="10">
    <location>
        <begin position="335"/>
        <end position="457"/>
    </location>
</feature>
<keyword evidence="7" id="KW-0460">Magnesium</keyword>
<dbReference type="PANTHER" id="PTHR23135">
    <property type="entry name" value="MUR LIGASE FAMILY MEMBER"/>
    <property type="match status" value="1"/>
</dbReference>
<feature type="short sequence motif" description="Meso-diaminopimelate recognition motif" evidence="7">
    <location>
        <begin position="407"/>
        <end position="410"/>
    </location>
</feature>
<dbReference type="SUPFAM" id="SSF53623">
    <property type="entry name" value="MurD-like peptide ligases, catalytic domain"/>
    <property type="match status" value="1"/>
</dbReference>
<evidence type="ECO:0000259" key="10">
    <source>
        <dbReference type="Pfam" id="PF02875"/>
    </source>
</evidence>
<dbReference type="Gene3D" id="3.40.1390.10">
    <property type="entry name" value="MurE/MurF, N-terminal domain"/>
    <property type="match status" value="1"/>
</dbReference>
<dbReference type="InterPro" id="IPR005761">
    <property type="entry name" value="UDP-N-AcMur-Glu-dNH2Pim_ligase"/>
</dbReference>
<dbReference type="InterPro" id="IPR004101">
    <property type="entry name" value="Mur_ligase_C"/>
</dbReference>
<keyword evidence="7" id="KW-0963">Cytoplasm</keyword>
<dbReference type="GO" id="GO:0008765">
    <property type="term" value="F:UDP-N-acetylmuramoylalanyl-D-glutamate-2,6-diaminopimelate ligase activity"/>
    <property type="evidence" value="ECO:0007669"/>
    <property type="project" value="UniProtKB-EC"/>
</dbReference>
<feature type="binding site" evidence="7">
    <location>
        <position position="459"/>
    </location>
    <ligand>
        <name>meso-2,6-diaminopimelate</name>
        <dbReference type="ChEBI" id="CHEBI:57791"/>
    </ligand>
</feature>
<feature type="modified residue" description="N6-carboxylysine" evidence="7">
    <location>
        <position position="223"/>
    </location>
</feature>
<evidence type="ECO:0000256" key="6">
    <source>
        <dbReference type="ARBA" id="ARBA00023316"/>
    </source>
</evidence>
<evidence type="ECO:0000256" key="1">
    <source>
        <dbReference type="ARBA" id="ARBA00005898"/>
    </source>
</evidence>